<feature type="domain" description="ZAD" evidence="12">
    <location>
        <begin position="7"/>
        <end position="84"/>
    </location>
</feature>
<feature type="domain" description="C2H2-type" evidence="11">
    <location>
        <begin position="526"/>
        <end position="554"/>
    </location>
</feature>
<dbReference type="PROSITE" id="PS00028">
    <property type="entry name" value="ZINC_FINGER_C2H2_1"/>
    <property type="match status" value="8"/>
</dbReference>
<dbReference type="SMART" id="SM00355">
    <property type="entry name" value="ZnF_C2H2"/>
    <property type="match status" value="9"/>
</dbReference>
<accession>A0A8R2M7K0</accession>
<evidence type="ECO:0000256" key="6">
    <source>
        <dbReference type="ARBA" id="ARBA00023163"/>
    </source>
</evidence>
<feature type="compositionally biased region" description="Basic and acidic residues" evidence="10">
    <location>
        <begin position="159"/>
        <end position="170"/>
    </location>
</feature>
<evidence type="ECO:0000256" key="1">
    <source>
        <dbReference type="ARBA" id="ARBA00004123"/>
    </source>
</evidence>
<evidence type="ECO:0000256" key="3">
    <source>
        <dbReference type="ARBA" id="ARBA00022737"/>
    </source>
</evidence>
<dbReference type="Proteomes" id="UP000005204">
    <property type="component" value="Unassembled WGS sequence"/>
</dbReference>
<feature type="domain" description="C2H2-type" evidence="11">
    <location>
        <begin position="584"/>
        <end position="612"/>
    </location>
</feature>
<dbReference type="InterPro" id="IPR036236">
    <property type="entry name" value="Znf_C2H2_sf"/>
</dbReference>
<dbReference type="Pfam" id="PF07776">
    <property type="entry name" value="zf-AD"/>
    <property type="match status" value="1"/>
</dbReference>
<keyword evidence="14" id="KW-1185">Reference proteome</keyword>
<feature type="compositionally biased region" description="Basic and acidic residues" evidence="10">
    <location>
        <begin position="254"/>
        <end position="273"/>
    </location>
</feature>
<keyword evidence="6" id="KW-0804">Transcription</keyword>
<dbReference type="GO" id="GO:0000978">
    <property type="term" value="F:RNA polymerase II cis-regulatory region sequence-specific DNA binding"/>
    <property type="evidence" value="ECO:0007669"/>
    <property type="project" value="TreeGrafter"/>
</dbReference>
<dbReference type="Pfam" id="PF00096">
    <property type="entry name" value="zf-C2H2"/>
    <property type="match status" value="1"/>
</dbReference>
<keyword evidence="2 9" id="KW-0479">Metal-binding</keyword>
<dbReference type="Gene3D" id="3.40.1800.20">
    <property type="match status" value="1"/>
</dbReference>
<dbReference type="PANTHER" id="PTHR24399">
    <property type="entry name" value="ZINC FINGER AND BTB DOMAIN-CONTAINING"/>
    <property type="match status" value="1"/>
</dbReference>
<dbReference type="SUPFAM" id="SSF57716">
    <property type="entry name" value="Glucocorticoid receptor-like (DNA-binding domain)"/>
    <property type="match status" value="1"/>
</dbReference>
<feature type="binding site" evidence="9">
    <location>
        <position position="9"/>
    </location>
    <ligand>
        <name>Zn(2+)</name>
        <dbReference type="ChEBI" id="CHEBI:29105"/>
    </ligand>
</feature>
<evidence type="ECO:0000259" key="11">
    <source>
        <dbReference type="PROSITE" id="PS50157"/>
    </source>
</evidence>
<feature type="domain" description="C2H2-type" evidence="11">
    <location>
        <begin position="439"/>
        <end position="466"/>
    </location>
</feature>
<dbReference type="InterPro" id="IPR013087">
    <property type="entry name" value="Znf_C2H2_type"/>
</dbReference>
<feature type="compositionally biased region" description="Polar residues" evidence="10">
    <location>
        <begin position="198"/>
        <end position="221"/>
    </location>
</feature>
<dbReference type="SUPFAM" id="SSF57667">
    <property type="entry name" value="beta-beta-alpha zinc fingers"/>
    <property type="match status" value="4"/>
</dbReference>
<feature type="binding site" evidence="9">
    <location>
        <position position="60"/>
    </location>
    <ligand>
        <name>Zn(2+)</name>
        <dbReference type="ChEBI" id="CHEBI:29105"/>
    </ligand>
</feature>
<dbReference type="AlphaFoldDB" id="A0A8R2M7K0"/>
<dbReference type="EnsemblMetazoa" id="XM_038020010.1">
    <property type="protein sequence ID" value="XP_037875938.1"/>
    <property type="gene ID" value="LOC101746942"/>
</dbReference>
<dbReference type="PROSITE" id="PS51915">
    <property type="entry name" value="ZAD"/>
    <property type="match status" value="1"/>
</dbReference>
<dbReference type="PROSITE" id="PS50157">
    <property type="entry name" value="ZINC_FINGER_C2H2_2"/>
    <property type="match status" value="6"/>
</dbReference>
<evidence type="ECO:0000256" key="9">
    <source>
        <dbReference type="PROSITE-ProRule" id="PRU01263"/>
    </source>
</evidence>
<evidence type="ECO:0000256" key="7">
    <source>
        <dbReference type="ARBA" id="ARBA00023242"/>
    </source>
</evidence>
<evidence type="ECO:0000313" key="14">
    <source>
        <dbReference type="Proteomes" id="UP000005204"/>
    </source>
</evidence>
<keyword evidence="3" id="KW-0677">Repeat</keyword>
<name>A0A8R2M7K0_BOMMO</name>
<comment type="subcellular location">
    <subcellularLocation>
        <location evidence="1">Nucleus</location>
    </subcellularLocation>
</comment>
<dbReference type="PANTHER" id="PTHR24399:SF23">
    <property type="entry name" value="C2H2-TYPE DOMAIN-CONTAINING PROTEIN"/>
    <property type="match status" value="1"/>
</dbReference>
<proteinExistence type="predicted"/>
<keyword evidence="7" id="KW-0539">Nucleus</keyword>
<evidence type="ECO:0000256" key="5">
    <source>
        <dbReference type="ARBA" id="ARBA00023015"/>
    </source>
</evidence>
<dbReference type="Gene3D" id="3.30.160.60">
    <property type="entry name" value="Classic Zinc Finger"/>
    <property type="match status" value="5"/>
</dbReference>
<dbReference type="GO" id="GO:0005654">
    <property type="term" value="C:nucleoplasm"/>
    <property type="evidence" value="ECO:0007669"/>
    <property type="project" value="TreeGrafter"/>
</dbReference>
<dbReference type="InterPro" id="IPR012934">
    <property type="entry name" value="Znf_AD"/>
</dbReference>
<feature type="domain" description="C2H2-type" evidence="11">
    <location>
        <begin position="468"/>
        <end position="493"/>
    </location>
</feature>
<feature type="domain" description="C2H2-type" evidence="11">
    <location>
        <begin position="555"/>
        <end position="583"/>
    </location>
</feature>
<keyword evidence="4 9" id="KW-0862">Zinc</keyword>
<reference evidence="13" key="2">
    <citation type="submission" date="2022-06" db="UniProtKB">
        <authorList>
            <consortium name="EnsemblMetazoa"/>
        </authorList>
    </citation>
    <scope>IDENTIFICATION</scope>
    <source>
        <strain evidence="13">p50T (Dazao)</strain>
    </source>
</reference>
<feature type="binding site" evidence="9">
    <location>
        <position position="57"/>
    </location>
    <ligand>
        <name>Zn(2+)</name>
        <dbReference type="ChEBI" id="CHEBI:29105"/>
    </ligand>
</feature>
<dbReference type="SMART" id="SM00868">
    <property type="entry name" value="zf-AD"/>
    <property type="match status" value="1"/>
</dbReference>
<feature type="region of interest" description="Disordered" evidence="10">
    <location>
        <begin position="133"/>
        <end position="175"/>
    </location>
</feature>
<keyword evidence="8" id="KW-0863">Zinc-finger</keyword>
<evidence type="ECO:0000256" key="2">
    <source>
        <dbReference type="ARBA" id="ARBA00022723"/>
    </source>
</evidence>
<feature type="binding site" evidence="9">
    <location>
        <position position="12"/>
    </location>
    <ligand>
        <name>Zn(2+)</name>
        <dbReference type="ChEBI" id="CHEBI:29105"/>
    </ligand>
</feature>
<feature type="compositionally biased region" description="Basic and acidic residues" evidence="10">
    <location>
        <begin position="187"/>
        <end position="197"/>
    </location>
</feature>
<keyword evidence="5" id="KW-0805">Transcription regulation</keyword>
<evidence type="ECO:0000259" key="12">
    <source>
        <dbReference type="PROSITE" id="PS51915"/>
    </source>
</evidence>
<organism evidence="13 14">
    <name type="scientific">Bombyx mori</name>
    <name type="common">Silk moth</name>
    <dbReference type="NCBI Taxonomy" id="7091"/>
    <lineage>
        <taxon>Eukaryota</taxon>
        <taxon>Metazoa</taxon>
        <taxon>Ecdysozoa</taxon>
        <taxon>Arthropoda</taxon>
        <taxon>Hexapoda</taxon>
        <taxon>Insecta</taxon>
        <taxon>Pterygota</taxon>
        <taxon>Neoptera</taxon>
        <taxon>Endopterygota</taxon>
        <taxon>Lepidoptera</taxon>
        <taxon>Glossata</taxon>
        <taxon>Ditrysia</taxon>
        <taxon>Bombycoidea</taxon>
        <taxon>Bombycidae</taxon>
        <taxon>Bombycinae</taxon>
        <taxon>Bombyx</taxon>
    </lineage>
</organism>
<feature type="domain" description="C2H2-type" evidence="11">
    <location>
        <begin position="319"/>
        <end position="347"/>
    </location>
</feature>
<sequence length="621" mass="70917">MENSGGNMCRCCASEGVYKDLNTTYHWMGEEEVYGDMLKDCFNVQLSVPESSDGGICEVCITQLRNAINFKKQVLLTEEQFKKHVQKVFKTSIVKVEALADDDSTDANVTDDGLSEPEFDEVPIKTEHVAETVTVGDEIKPKKRAAPIKASTSRTKKSKSSDAESPKKQPPDFLVEDISLIYKNEKLSNAEDNKTEESSTVQNSHSNKTAKFSSESENSSDYFLPVKREGESVKAPTQRDFSSEFNVSAAQEGRSIEGKRRRDKRKNELKEERDDNVPLHRLIARERNLPEMQKQWHNLTLLLKHSNATPFKDRNDAGFVCAYCYRIFQDPDTLRGHTHADHKHQKPDYKASAGLSTFVAFLDITDLKCTICEMPFITITALMEHLFSEHDKKFYLGLTDYFQPFKLTPDQDMKCCLCDQIFHNMKLLMQHMNLHYRNFICTTCGAGFVNSFRLLRHETTHVKKKSSYACRYCGQVFASESKKKAHVNTEHKGIAGESVCRICTARFKNYYQKTRHMAQVHNVEGIKCSMCDKRFNLKSTLVLHMRSVHFKERPYECSVCNMGFFIKRHMLGHYLATHTNERKVKCEVCGKAYATENSKGKHLKKSHGLTKASLIASNVSK</sequence>
<dbReference type="GO" id="GO:0008270">
    <property type="term" value="F:zinc ion binding"/>
    <property type="evidence" value="ECO:0007669"/>
    <property type="project" value="UniProtKB-UniRule"/>
</dbReference>
<evidence type="ECO:0000256" key="10">
    <source>
        <dbReference type="SAM" id="MobiDB-lite"/>
    </source>
</evidence>
<protein>
    <submittedName>
        <fullName evidence="13">Uncharacterized protein</fullName>
    </submittedName>
</protein>
<dbReference type="GO" id="GO:0001227">
    <property type="term" value="F:DNA-binding transcription repressor activity, RNA polymerase II-specific"/>
    <property type="evidence" value="ECO:0007669"/>
    <property type="project" value="TreeGrafter"/>
</dbReference>
<reference evidence="14" key="1">
    <citation type="journal article" date="2008" name="Insect Biochem. Mol. Biol.">
        <title>The genome of a lepidopteran model insect, the silkworm Bombyx mori.</title>
        <authorList>
            <consortium name="International Silkworm Genome Consortium"/>
        </authorList>
    </citation>
    <scope>NUCLEOTIDE SEQUENCE [LARGE SCALE GENOMIC DNA]</scope>
    <source>
        <strain evidence="14">p50T</strain>
    </source>
</reference>
<evidence type="ECO:0000313" key="13">
    <source>
        <dbReference type="EnsemblMetazoa" id="XP_037875938.1"/>
    </source>
</evidence>
<feature type="compositionally biased region" description="Polar residues" evidence="10">
    <location>
        <begin position="239"/>
        <end position="249"/>
    </location>
</feature>
<evidence type="ECO:0000256" key="4">
    <source>
        <dbReference type="ARBA" id="ARBA00022833"/>
    </source>
</evidence>
<evidence type="ECO:0000256" key="8">
    <source>
        <dbReference type="PROSITE-ProRule" id="PRU00042"/>
    </source>
</evidence>
<feature type="region of interest" description="Disordered" evidence="10">
    <location>
        <begin position="187"/>
        <end position="273"/>
    </location>
</feature>